<evidence type="ECO:0000313" key="1">
    <source>
        <dbReference type="EMBL" id="MBB3078815.1"/>
    </source>
</evidence>
<proteinExistence type="predicted"/>
<evidence type="ECO:0000313" key="2">
    <source>
        <dbReference type="Proteomes" id="UP000572907"/>
    </source>
</evidence>
<gene>
    <name evidence="1" type="ORF">FHS41_005346</name>
</gene>
<comment type="caution">
    <text evidence="1">The sequence shown here is derived from an EMBL/GenBank/DDBJ whole genome shotgun (WGS) entry which is preliminary data.</text>
</comment>
<dbReference type="Proteomes" id="UP000572907">
    <property type="component" value="Unassembled WGS sequence"/>
</dbReference>
<dbReference type="AlphaFoldDB" id="A0A7W4ZU85"/>
<keyword evidence="2" id="KW-1185">Reference proteome</keyword>
<name>A0A7W4ZU85_9ACTN</name>
<accession>A0A7W4ZU85</accession>
<sequence>MIPMSSPPAGPCALHDAQAALPLRNPAAQGGSSMGILRDKHLLSTVDLMQDCPRKP</sequence>
<protein>
    <submittedName>
        <fullName evidence="1">Uncharacterized protein</fullName>
    </submittedName>
</protein>
<organism evidence="1 2">
    <name type="scientific">Streptomyces violarus</name>
    <dbReference type="NCBI Taxonomy" id="67380"/>
    <lineage>
        <taxon>Bacteria</taxon>
        <taxon>Bacillati</taxon>
        <taxon>Actinomycetota</taxon>
        <taxon>Actinomycetes</taxon>
        <taxon>Kitasatosporales</taxon>
        <taxon>Streptomycetaceae</taxon>
        <taxon>Streptomyces</taxon>
    </lineage>
</organism>
<dbReference type="EMBL" id="JACHXE010000005">
    <property type="protein sequence ID" value="MBB3078815.1"/>
    <property type="molecule type" value="Genomic_DNA"/>
</dbReference>
<reference evidence="1 2" key="1">
    <citation type="submission" date="2020-08" db="EMBL/GenBank/DDBJ databases">
        <title>Genomic Encyclopedia of Type Strains, Phase III (KMG-III): the genomes of soil and plant-associated and newly described type strains.</title>
        <authorList>
            <person name="Whitman W."/>
        </authorList>
    </citation>
    <scope>NUCLEOTIDE SEQUENCE [LARGE SCALE GENOMIC DNA]</scope>
    <source>
        <strain evidence="1 2">CECT 3237</strain>
    </source>
</reference>